<dbReference type="AlphaFoldDB" id="B7KHN8"/>
<dbReference type="KEGG" id="cyc:PCC7424_2312"/>
<evidence type="ECO:0000313" key="2">
    <source>
        <dbReference type="Proteomes" id="UP000002384"/>
    </source>
</evidence>
<keyword evidence="2" id="KW-1185">Reference proteome</keyword>
<dbReference type="EMBL" id="CP001291">
    <property type="protein sequence ID" value="ACK70733.1"/>
    <property type="molecule type" value="Genomic_DNA"/>
</dbReference>
<sequence>MRYLFGNLLTHYAPASLNRGEHDGNEQLIQQILWQDEPHTTISPFSVRWNVRYQFQEQGEPVYEKWDKVQRIRIPQGKAHNPNSYIDDDVMGFMVTEAAKKNQKGTSNARQGALGTNRAISLTPYDGTTFNYYNSREKDNLSVHSTNFHNTCYQYCFALDSQHLENQSRILNVIDAFIYLGQVGGHYNESLFDFSPESLVFRWTKDNCPRFLYCFEQDENKQVIAPKLIEKVESEDIEAEELWIGGEITKRLTLENAHTFRGIKATAKDLKRKISEDLKFPSKEPK</sequence>
<dbReference type="PIRSF" id="PIRSF011362">
    <property type="entry name" value="Fruiting_body_devlp_DevR"/>
    <property type="match status" value="1"/>
</dbReference>
<accession>B7KHN8</accession>
<dbReference type="RefSeq" id="WP_015954337.1">
    <property type="nucleotide sequence ID" value="NC_011729.1"/>
</dbReference>
<dbReference type="NCBIfam" id="TIGR02585">
    <property type="entry name" value="cas_Cst2_DevR"/>
    <property type="match status" value="1"/>
</dbReference>
<gene>
    <name evidence="1" type="ordered locus">PCC7424_2312</name>
</gene>
<dbReference type="InterPro" id="IPR016581">
    <property type="entry name" value="Cas7/Cst2/DevR_bac"/>
</dbReference>
<dbReference type="HOGENOM" id="CLU_076037_0_0_3"/>
<dbReference type="InterPro" id="IPR013414">
    <property type="entry name" value="Cas7/Cst2/DevR_sub_I-B/Tneap"/>
</dbReference>
<organism evidence="1 2">
    <name type="scientific">Gloeothece citriformis (strain PCC 7424)</name>
    <name type="common">Cyanothece sp. (strain PCC 7424)</name>
    <dbReference type="NCBI Taxonomy" id="65393"/>
    <lineage>
        <taxon>Bacteria</taxon>
        <taxon>Bacillati</taxon>
        <taxon>Cyanobacteriota</taxon>
        <taxon>Cyanophyceae</taxon>
        <taxon>Oscillatoriophycideae</taxon>
        <taxon>Chroococcales</taxon>
        <taxon>Aphanothecaceae</taxon>
        <taxon>Gloeothece</taxon>
        <taxon>Gloeothece citriformis</taxon>
    </lineage>
</organism>
<dbReference type="Proteomes" id="UP000002384">
    <property type="component" value="Chromosome"/>
</dbReference>
<name>B7KHN8_GLOC7</name>
<proteinExistence type="predicted"/>
<protein>
    <submittedName>
        <fullName evidence="1">CRISPR-associated regulatory protein, DevR family</fullName>
    </submittedName>
</protein>
<dbReference type="OrthoDB" id="9781560at2"/>
<reference evidence="2" key="1">
    <citation type="journal article" date="2011" name="MBio">
        <title>Novel metabolic attributes of the genus Cyanothece, comprising a group of unicellular nitrogen-fixing Cyanobacteria.</title>
        <authorList>
            <person name="Bandyopadhyay A."/>
            <person name="Elvitigala T."/>
            <person name="Welsh E."/>
            <person name="Stockel J."/>
            <person name="Liberton M."/>
            <person name="Min H."/>
            <person name="Sherman L.A."/>
            <person name="Pakrasi H.B."/>
        </authorList>
    </citation>
    <scope>NUCLEOTIDE SEQUENCE [LARGE SCALE GENOMIC DNA]</scope>
    <source>
        <strain evidence="2">PCC 7424</strain>
    </source>
</reference>
<evidence type="ECO:0000313" key="1">
    <source>
        <dbReference type="EMBL" id="ACK70733.1"/>
    </source>
</evidence>
<dbReference type="GO" id="GO:0051607">
    <property type="term" value="P:defense response to virus"/>
    <property type="evidence" value="ECO:0007669"/>
    <property type="project" value="InterPro"/>
</dbReference>
<dbReference type="STRING" id="65393.PCC7424_2312"/>
<dbReference type="eggNOG" id="COG1857">
    <property type="taxonomic scope" value="Bacteria"/>
</dbReference>